<evidence type="ECO:0000256" key="4">
    <source>
        <dbReference type="RuleBase" id="RU003345"/>
    </source>
</evidence>
<evidence type="ECO:0000313" key="7">
    <source>
        <dbReference type="Proteomes" id="UP001165641"/>
    </source>
</evidence>
<dbReference type="Gene3D" id="3.40.309.10">
    <property type="entry name" value="Aldehyde Dehydrogenase, Chain A, domain 2"/>
    <property type="match status" value="1"/>
</dbReference>
<evidence type="ECO:0000313" key="6">
    <source>
        <dbReference type="EMBL" id="MDB6176398.1"/>
    </source>
</evidence>
<keyword evidence="7" id="KW-1185">Reference proteome</keyword>
<organism evidence="6 7">
    <name type="scientific">Paracoccus onchidii</name>
    <dbReference type="NCBI Taxonomy" id="3017813"/>
    <lineage>
        <taxon>Bacteria</taxon>
        <taxon>Pseudomonadati</taxon>
        <taxon>Pseudomonadota</taxon>
        <taxon>Alphaproteobacteria</taxon>
        <taxon>Rhodobacterales</taxon>
        <taxon>Paracoccaceae</taxon>
        <taxon>Paracoccus</taxon>
    </lineage>
</organism>
<dbReference type="RefSeq" id="WP_271887532.1">
    <property type="nucleotide sequence ID" value="NZ_JAQBIE010000002.1"/>
</dbReference>
<sequence length="479" mass="52086">MERRDIFIGGEWINPSGAGRIEVENPANEQIIASVPDCGADLALEALEAARKAQTSWAAMPAIARAKVVHALAASVQKNSEALATSLVAEQGKPIGQARGEVQAAANFLTYAAENARRIEGDIMPSDNPDEEIMIRRVPRGVVVGLTAWNYPLALAARKLGPALVAGNSFVLMSHEITPLSGLNLARLAQQVGVPAGVFNVITGRGAIAGRAMVESPLSDMITMTGSTRAGREIYRSAADRLKVISLELGGKAPFIVMEDADLDKAVEAAIVARFTNCGQVCTCNERMYLHRDIADRFMQKFIQRIGKLRIGDPMDDPDLGPKVSGVEIDKIEALVEQAIAAGAKAILPGGRLREGSFSKGHWMSPTVLELDRNDNPIIRSEVFGPVVPFMRVDSFEDALTKANDSDYGLSAYLFTRDIQRMMRVSRELNFAEIYFNRANGEQVQGYHAGWNQSGIGGEDGKYGFDNYLKKQTMYVNWS</sequence>
<evidence type="ECO:0000256" key="1">
    <source>
        <dbReference type="ARBA" id="ARBA00009986"/>
    </source>
</evidence>
<dbReference type="SUPFAM" id="SSF53720">
    <property type="entry name" value="ALDH-like"/>
    <property type="match status" value="1"/>
</dbReference>
<dbReference type="InterPro" id="IPR016161">
    <property type="entry name" value="Ald_DH/histidinol_DH"/>
</dbReference>
<dbReference type="EMBL" id="JAQBIE010000002">
    <property type="protein sequence ID" value="MDB6176398.1"/>
    <property type="molecule type" value="Genomic_DNA"/>
</dbReference>
<accession>A0ABT4ZAK9</accession>
<keyword evidence="2 4" id="KW-0560">Oxidoreductase</keyword>
<dbReference type="InterPro" id="IPR016160">
    <property type="entry name" value="Ald_DH_CS_CYS"/>
</dbReference>
<name>A0ABT4ZAK9_9RHOB</name>
<dbReference type="Proteomes" id="UP001165641">
    <property type="component" value="Unassembled WGS sequence"/>
</dbReference>
<dbReference type="InterPro" id="IPR029510">
    <property type="entry name" value="Ald_DH_CS_GLU"/>
</dbReference>
<dbReference type="Gene3D" id="3.40.605.10">
    <property type="entry name" value="Aldehyde Dehydrogenase, Chain A, domain 1"/>
    <property type="match status" value="1"/>
</dbReference>
<dbReference type="InterPro" id="IPR050740">
    <property type="entry name" value="Aldehyde_DH_Superfamily"/>
</dbReference>
<dbReference type="Pfam" id="PF00171">
    <property type="entry name" value="Aldedh"/>
    <property type="match status" value="1"/>
</dbReference>
<protein>
    <submittedName>
        <fullName evidence="6">Aldehyde dehydrogenase family protein</fullName>
    </submittedName>
</protein>
<evidence type="ECO:0000259" key="5">
    <source>
        <dbReference type="Pfam" id="PF00171"/>
    </source>
</evidence>
<feature type="active site" evidence="3">
    <location>
        <position position="248"/>
    </location>
</feature>
<reference evidence="6" key="1">
    <citation type="submission" date="2022-12" db="EMBL/GenBank/DDBJ databases">
        <title>Paracoccus onchidii sp. nov., isolated from a marine invertebrate from the South China Sea.</title>
        <authorList>
            <person name="Xu S."/>
            <person name="Liu Z."/>
            <person name="Xu Y."/>
        </authorList>
    </citation>
    <scope>NUCLEOTIDE SEQUENCE</scope>
    <source>
        <strain evidence="6">Z330</strain>
    </source>
</reference>
<dbReference type="PROSITE" id="PS00687">
    <property type="entry name" value="ALDEHYDE_DEHYDR_GLU"/>
    <property type="match status" value="1"/>
</dbReference>
<dbReference type="PANTHER" id="PTHR43353:SF5">
    <property type="entry name" value="SUCCINATE-SEMIALDEHYDE DEHYDROGENASE, MITOCHONDRIAL"/>
    <property type="match status" value="1"/>
</dbReference>
<evidence type="ECO:0000256" key="2">
    <source>
        <dbReference type="ARBA" id="ARBA00023002"/>
    </source>
</evidence>
<dbReference type="PROSITE" id="PS00070">
    <property type="entry name" value="ALDEHYDE_DEHYDR_CYS"/>
    <property type="match status" value="1"/>
</dbReference>
<dbReference type="InterPro" id="IPR015590">
    <property type="entry name" value="Aldehyde_DH_dom"/>
</dbReference>
<dbReference type="InterPro" id="IPR016162">
    <property type="entry name" value="Ald_DH_N"/>
</dbReference>
<proteinExistence type="inferred from homology"/>
<evidence type="ECO:0000256" key="3">
    <source>
        <dbReference type="PROSITE-ProRule" id="PRU10007"/>
    </source>
</evidence>
<comment type="caution">
    <text evidence="6">The sequence shown here is derived from an EMBL/GenBank/DDBJ whole genome shotgun (WGS) entry which is preliminary data.</text>
</comment>
<feature type="domain" description="Aldehyde dehydrogenase" evidence="5">
    <location>
        <begin position="12"/>
        <end position="473"/>
    </location>
</feature>
<dbReference type="InterPro" id="IPR016163">
    <property type="entry name" value="Ald_DH_C"/>
</dbReference>
<dbReference type="PANTHER" id="PTHR43353">
    <property type="entry name" value="SUCCINATE-SEMIALDEHYDE DEHYDROGENASE, MITOCHONDRIAL"/>
    <property type="match status" value="1"/>
</dbReference>
<gene>
    <name evidence="6" type="ORF">PAF17_02640</name>
</gene>
<comment type="similarity">
    <text evidence="1 4">Belongs to the aldehyde dehydrogenase family.</text>
</comment>